<dbReference type="KEGG" id="stp:Strop_2500"/>
<protein>
    <submittedName>
        <fullName evidence="6">3-oxoacyl-[acyl-carrier-protein] synthase II</fullName>
        <ecNumber evidence="6">2.3.1.41</ecNumber>
    </submittedName>
</protein>
<dbReference type="HOGENOM" id="CLU_000022_69_2_11"/>
<reference evidence="7" key="1">
    <citation type="journal article" date="2007" name="Proc. Natl. Acad. Sci. U.S.A.">
        <title>Genome sequencing reveals complex secondary metabolome in the marine actinomycete Salinispora tropica.</title>
        <authorList>
            <person name="Udwary D.W."/>
            <person name="Zeigler L."/>
            <person name="Asolkar R.N."/>
            <person name="Singan V."/>
            <person name="Lapidus A."/>
            <person name="Fenical W."/>
            <person name="Jensen P.R."/>
            <person name="Moore B.S."/>
        </authorList>
    </citation>
    <scope>NUCLEOTIDE SEQUENCE [LARGE SCALE GENOMIC DNA]</scope>
    <source>
        <strain evidence="7">ATCC BAA-916 / DSM 44818 / CNB-440</strain>
    </source>
</reference>
<accession>A4X7U6</accession>
<dbReference type="EMBL" id="CP000667">
    <property type="protein sequence ID" value="ABP54946.1"/>
    <property type="molecule type" value="Genomic_DNA"/>
</dbReference>
<dbReference type="GO" id="GO:0005829">
    <property type="term" value="C:cytosol"/>
    <property type="evidence" value="ECO:0007669"/>
    <property type="project" value="TreeGrafter"/>
</dbReference>
<evidence type="ECO:0000256" key="1">
    <source>
        <dbReference type="ARBA" id="ARBA00008467"/>
    </source>
</evidence>
<dbReference type="InterPro" id="IPR020841">
    <property type="entry name" value="PKS_Beta-ketoAc_synthase_dom"/>
</dbReference>
<keyword evidence="3 6" id="KW-0012">Acyltransferase</keyword>
<dbReference type="eggNOG" id="COG0304">
    <property type="taxonomic scope" value="Bacteria"/>
</dbReference>
<dbReference type="AlphaFoldDB" id="A4X7U6"/>
<keyword evidence="2 4" id="KW-0808">Transferase</keyword>
<dbReference type="FunFam" id="3.40.47.10:FF:000018">
    <property type="entry name" value="3-oxoacyl-[acyl-carrier-protein] synthase 2"/>
    <property type="match status" value="1"/>
</dbReference>
<dbReference type="Proteomes" id="UP000000235">
    <property type="component" value="Chromosome"/>
</dbReference>
<evidence type="ECO:0000313" key="7">
    <source>
        <dbReference type="Proteomes" id="UP000000235"/>
    </source>
</evidence>
<proteinExistence type="inferred from homology"/>
<organism evidence="6 7">
    <name type="scientific">Salinispora tropica (strain ATCC BAA-916 / DSM 44818 / JCM 13857 / NBRC 105044 / CNB-440)</name>
    <dbReference type="NCBI Taxonomy" id="369723"/>
    <lineage>
        <taxon>Bacteria</taxon>
        <taxon>Bacillati</taxon>
        <taxon>Actinomycetota</taxon>
        <taxon>Actinomycetes</taxon>
        <taxon>Micromonosporales</taxon>
        <taxon>Micromonosporaceae</taxon>
        <taxon>Salinispora</taxon>
    </lineage>
</organism>
<dbReference type="FunFam" id="3.40.47.10:FF:000029">
    <property type="entry name" value="3-oxoacyl-[acyl-carrier-protein] synthase 1"/>
    <property type="match status" value="1"/>
</dbReference>
<dbReference type="RefSeq" id="WP_012013727.1">
    <property type="nucleotide sequence ID" value="NC_009380.1"/>
</dbReference>
<dbReference type="EC" id="2.3.1.41" evidence="6"/>
<dbReference type="SUPFAM" id="SSF53901">
    <property type="entry name" value="Thiolase-like"/>
    <property type="match status" value="2"/>
</dbReference>
<dbReference type="GO" id="GO:0004315">
    <property type="term" value="F:3-oxoacyl-[acyl-carrier-protein] synthase activity"/>
    <property type="evidence" value="ECO:0007669"/>
    <property type="project" value="UniProtKB-EC"/>
</dbReference>
<dbReference type="InterPro" id="IPR000794">
    <property type="entry name" value="Beta-ketoacyl_synthase"/>
</dbReference>
<dbReference type="STRING" id="369723.Strop_2500"/>
<dbReference type="CDD" id="cd00834">
    <property type="entry name" value="KAS_I_II"/>
    <property type="match status" value="1"/>
</dbReference>
<dbReference type="InterPro" id="IPR016039">
    <property type="entry name" value="Thiolase-like"/>
</dbReference>
<dbReference type="Pfam" id="PF02801">
    <property type="entry name" value="Ketoacyl-synt_C"/>
    <property type="match status" value="1"/>
</dbReference>
<evidence type="ECO:0000256" key="3">
    <source>
        <dbReference type="ARBA" id="ARBA00023315"/>
    </source>
</evidence>
<feature type="domain" description="Ketosynthase family 3 (KS3)" evidence="5">
    <location>
        <begin position="3"/>
        <end position="417"/>
    </location>
</feature>
<evidence type="ECO:0000313" key="6">
    <source>
        <dbReference type="EMBL" id="ABP54946.1"/>
    </source>
</evidence>
<dbReference type="InterPro" id="IPR014030">
    <property type="entry name" value="Ketoacyl_synth_N"/>
</dbReference>
<gene>
    <name evidence="6" type="ordered locus">Strop_2500</name>
</gene>
<dbReference type="InterPro" id="IPR014031">
    <property type="entry name" value="Ketoacyl_synth_C"/>
</dbReference>
<dbReference type="GO" id="GO:0030497">
    <property type="term" value="P:fatty acid elongation"/>
    <property type="evidence" value="ECO:0007669"/>
    <property type="project" value="UniProtKB-ARBA"/>
</dbReference>
<evidence type="ECO:0000256" key="2">
    <source>
        <dbReference type="ARBA" id="ARBA00022679"/>
    </source>
</evidence>
<dbReference type="PANTHER" id="PTHR11712">
    <property type="entry name" value="POLYKETIDE SYNTHASE-RELATED"/>
    <property type="match status" value="1"/>
</dbReference>
<dbReference type="InterPro" id="IPR018201">
    <property type="entry name" value="Ketoacyl_synth_AS"/>
</dbReference>
<name>A4X7U6_SALTO</name>
<dbReference type="PROSITE" id="PS00606">
    <property type="entry name" value="KS3_1"/>
    <property type="match status" value="1"/>
</dbReference>
<dbReference type="PROSITE" id="PS52004">
    <property type="entry name" value="KS3_2"/>
    <property type="match status" value="1"/>
</dbReference>
<dbReference type="NCBIfam" id="NF005589">
    <property type="entry name" value="PRK07314.1"/>
    <property type="match status" value="1"/>
</dbReference>
<dbReference type="Gene3D" id="3.40.47.10">
    <property type="match status" value="2"/>
</dbReference>
<dbReference type="SMART" id="SM00825">
    <property type="entry name" value="PKS_KS"/>
    <property type="match status" value="1"/>
</dbReference>
<evidence type="ECO:0000259" key="5">
    <source>
        <dbReference type="PROSITE" id="PS52004"/>
    </source>
</evidence>
<comment type="similarity">
    <text evidence="1 4">Belongs to the thiolase-like superfamily. Beta-ketoacyl-ACP synthases family.</text>
</comment>
<dbReference type="Pfam" id="PF00109">
    <property type="entry name" value="ketoacyl-synt"/>
    <property type="match status" value="1"/>
</dbReference>
<evidence type="ECO:0000256" key="4">
    <source>
        <dbReference type="RuleBase" id="RU003694"/>
    </source>
</evidence>
<dbReference type="PATRIC" id="fig|369723.5.peg.2576"/>
<keyword evidence="7" id="KW-1185">Reference proteome</keyword>
<sequence>MTGRRSVVTGVGVVAPGGATRDRFWKAITEGRTATRRISFFDPSPFRSRIAAECDFEPVAAGLSITEYRRADRYVQFALACAAEAVVDAGLDFTDALRDRTGVVLGTAVGGTMALEQEYVTVSDSGQHWLVDAARGGPYLYQALVPSSLGADLACRYGLHGPVQVVSTGCTSGIDAIGYAHQLIVDGEADVVLTGAADSPISPVTVASFDAIQATSPDNDDPEHASRPFDADRHGFVLAEGAAVLVLEEEERARRRGAHIYCEVAGYASRSNGYHMTGLRPDGLEMGLAITDALGQGHIRADQVSYISAHGSGTRQNDRHETAAFKRALGECAYRVPVSSIKSMVGHSLGAIGSIEMAACALAIEFGVVPPTANWATRDPECDLDYVPNEARELPVDVALSVGSGFGGFQSAMVFRRLSAVTA</sequence>
<dbReference type="PANTHER" id="PTHR11712:SF336">
    <property type="entry name" value="3-OXOACYL-[ACYL-CARRIER-PROTEIN] SYNTHASE, MITOCHONDRIAL"/>
    <property type="match status" value="1"/>
</dbReference>